<dbReference type="VEuPathDB" id="FungiDB:SAPIO_CDS3593"/>
<feature type="domain" description="Telomere length regulation protein conserved" evidence="3">
    <location>
        <begin position="604"/>
        <end position="715"/>
    </location>
</feature>
<dbReference type="OMA" id="AGIMVKL"/>
<dbReference type="Gene3D" id="1.25.40.720">
    <property type="entry name" value="Telomere length regulation protein 2, C-terminal domain"/>
    <property type="match status" value="2"/>
</dbReference>
<evidence type="ECO:0000313" key="5">
    <source>
        <dbReference type="Proteomes" id="UP000028545"/>
    </source>
</evidence>
<proteinExistence type="inferred from homology"/>
<dbReference type="Proteomes" id="UP000028545">
    <property type="component" value="Unassembled WGS sequence"/>
</dbReference>
<feature type="compositionally biased region" description="Polar residues" evidence="2">
    <location>
        <begin position="7"/>
        <end position="30"/>
    </location>
</feature>
<feature type="region of interest" description="Disordered" evidence="2">
    <location>
        <begin position="519"/>
        <end position="596"/>
    </location>
</feature>
<dbReference type="InterPro" id="IPR038528">
    <property type="entry name" value="TEL2_C_sf"/>
</dbReference>
<gene>
    <name evidence="4" type="ORF">SAPIO_CDS3593</name>
</gene>
<protein>
    <recommendedName>
        <fullName evidence="3">Telomere length regulation protein conserved domain-containing protein</fullName>
    </recommendedName>
</protein>
<dbReference type="PANTHER" id="PTHR15830:SF10">
    <property type="entry name" value="TELOMERE LENGTH REGULATION PROTEIN TEL2 HOMOLOG"/>
    <property type="match status" value="1"/>
</dbReference>
<dbReference type="GO" id="GO:0005829">
    <property type="term" value="C:cytosol"/>
    <property type="evidence" value="ECO:0007669"/>
    <property type="project" value="TreeGrafter"/>
</dbReference>
<dbReference type="HOGENOM" id="CLU_005799_0_0_1"/>
<dbReference type="AlphaFoldDB" id="A0A084GB52"/>
<dbReference type="FunFam" id="1.25.40.720:FF:000004">
    <property type="entry name" value="WGS project CABT00000000 data, contig 2.6"/>
    <property type="match status" value="1"/>
</dbReference>
<dbReference type="KEGG" id="sapo:SAPIO_CDS3593"/>
<dbReference type="GeneID" id="27722665"/>
<feature type="region of interest" description="Disordered" evidence="2">
    <location>
        <begin position="1"/>
        <end position="39"/>
    </location>
</feature>
<dbReference type="GO" id="GO:0051879">
    <property type="term" value="F:Hsp90 protein binding"/>
    <property type="evidence" value="ECO:0007669"/>
    <property type="project" value="TreeGrafter"/>
</dbReference>
<dbReference type="GO" id="GO:0051083">
    <property type="term" value="P:'de novo' cotranslational protein folding"/>
    <property type="evidence" value="ECO:0007669"/>
    <property type="project" value="TreeGrafter"/>
</dbReference>
<evidence type="ECO:0000259" key="3">
    <source>
        <dbReference type="Pfam" id="PF10193"/>
    </source>
</evidence>
<dbReference type="InterPro" id="IPR051970">
    <property type="entry name" value="TEL2_Regulation"/>
</dbReference>
<keyword evidence="5" id="KW-1185">Reference proteome</keyword>
<dbReference type="Pfam" id="PF10193">
    <property type="entry name" value="Telomere_reg-2"/>
    <property type="match status" value="1"/>
</dbReference>
<dbReference type="OrthoDB" id="10258062at2759"/>
<evidence type="ECO:0000256" key="2">
    <source>
        <dbReference type="SAM" id="MobiDB-lite"/>
    </source>
</evidence>
<dbReference type="GO" id="GO:0042162">
    <property type="term" value="F:telomeric DNA binding"/>
    <property type="evidence" value="ECO:0007669"/>
    <property type="project" value="TreeGrafter"/>
</dbReference>
<comment type="similarity">
    <text evidence="1">Belongs to the TEL2 family.</text>
</comment>
<accession>A0A084GB52</accession>
<name>A0A084GB52_PSEDA</name>
<feature type="compositionally biased region" description="Acidic residues" evidence="2">
    <location>
        <begin position="566"/>
        <end position="576"/>
    </location>
</feature>
<comment type="caution">
    <text evidence="4">The sequence shown here is derived from an EMBL/GenBank/DDBJ whole genome shotgun (WGS) entry which is preliminary data.</text>
</comment>
<dbReference type="PANTHER" id="PTHR15830">
    <property type="entry name" value="TELOMERE LENGTH REGULATION PROTEIN TEL2 FAMILY MEMBER"/>
    <property type="match status" value="1"/>
</dbReference>
<evidence type="ECO:0000313" key="4">
    <source>
        <dbReference type="EMBL" id="KEZ44564.1"/>
    </source>
</evidence>
<reference evidence="4 5" key="1">
    <citation type="journal article" date="2014" name="Genome Announc.">
        <title>Draft genome sequence of the pathogenic fungus Scedosporium apiospermum.</title>
        <authorList>
            <person name="Vandeputte P."/>
            <person name="Ghamrawi S."/>
            <person name="Rechenmann M."/>
            <person name="Iltis A."/>
            <person name="Giraud S."/>
            <person name="Fleury M."/>
            <person name="Thornton C."/>
            <person name="Delhaes L."/>
            <person name="Meyer W."/>
            <person name="Papon N."/>
            <person name="Bouchara J.P."/>
        </authorList>
    </citation>
    <scope>NUCLEOTIDE SEQUENCE [LARGE SCALE GENOMIC DNA]</scope>
    <source>
        <strain evidence="4 5">IHEM 14462</strain>
    </source>
</reference>
<organism evidence="4 5">
    <name type="scientific">Pseudallescheria apiosperma</name>
    <name type="common">Scedosporium apiospermum</name>
    <dbReference type="NCBI Taxonomy" id="563466"/>
    <lineage>
        <taxon>Eukaryota</taxon>
        <taxon>Fungi</taxon>
        <taxon>Dikarya</taxon>
        <taxon>Ascomycota</taxon>
        <taxon>Pezizomycotina</taxon>
        <taxon>Sordariomycetes</taxon>
        <taxon>Hypocreomycetidae</taxon>
        <taxon>Microascales</taxon>
        <taxon>Microascaceae</taxon>
        <taxon>Scedosporium</taxon>
    </lineage>
</organism>
<evidence type="ECO:0000256" key="1">
    <source>
        <dbReference type="ARBA" id="ARBA00006133"/>
    </source>
</evidence>
<sequence>MDDFLTPISTTYTNPRLQPASSGSLSAHNSQEGRRSDGFGIANPTEALGILKSQPDYDTLIRTLRYLADPTSGVSLYNPDAVGSRIVVTLVNETAPNYWPLLREGSAQESEYSGSSSHEIPDLALLLTCIRNLTGINTITLQLRALTKEINSNARGPKRPDLELNTGIYLDTLSAVLDGDDTLRSIWLGTISDPKTTPGQRQTISREIISTFARGGLVSYAAEADILMGNKGSSVHWVSDGKLYTQWLARSIASWLRKAPPEEECDFCAQVLVGSWSLGYADQLHRELFDSLLLREDADPDTLSRFILALLPRERVRLSYAVLDYLSTAVLEKVESSDPSLHASIISATISILRRVLPEEALNKSSLIHWLIPESVRSAPESNVWMRRAILASYSDDRQFLVNLIDKGLRLFGDSIYIGHAPMIHQQALAQTILLSSAYLRRLDNSELRIITKSSPYISMVSSRLASPSTGARFLGMVVGEAISSTVPTPAGSLRFEMPEMESDEANWYKSLTTVQDEPGPIQPLLKPSLVTEPTATKGPATSAPPRSKKSKPVKVIPEKPRLIIEEIDTDNDDDIVPYAKPDSDAEDSEEDPTLVRRDKPKAPVYIRTLIEYLRDTENYDKQKLALKTAPSLIRRKGKFGTEVSDHADELATLLVGLHDKFDLEDFHELRLEGMVALLVVQPQKMGPWFIKSFFQGDFSLSQRAAILAALGLAARELAGYGTSEHAVGTSFPSKKLSEKMEQLFLGPSGSGGNNLVPGSTLKALPPTALDDITKSMTKSFLGPMAAEAADKFTGPDALKLATFKSKARPRPAVRIIPNTTANLILSSFFAPLVDRYRYALNASSARISTVLTEPYVLATFLKAVAVLVHAAGPSTLALDDMTEQSWSVVLALRAHMVGKLPVTAAGITVLATLLEVNENRTRHLVQRMGRKITDTVDWLDRLLQVTRGGDKEEDEVRMLAAGVLIRLHEIVEEHQAALMGYLI</sequence>
<dbReference type="RefSeq" id="XP_016644363.1">
    <property type="nucleotide sequence ID" value="XM_016786357.1"/>
</dbReference>
<dbReference type="EMBL" id="JOWA01000088">
    <property type="protein sequence ID" value="KEZ44564.1"/>
    <property type="molecule type" value="Genomic_DNA"/>
</dbReference>
<dbReference type="InterPro" id="IPR019337">
    <property type="entry name" value="Telomere_length_regulation_dom"/>
</dbReference>